<sequence length="89" mass="9622">MRALIGLLVILSLSGCEEEVADAVPEENACGAASMSDLIGRSPDVFAAMILPVGSRIIYPGMPITQDYRPDRINFDIGPDNRITRVWCG</sequence>
<gene>
    <name evidence="1" type="ORF">GCM10022404_08660</name>
</gene>
<dbReference type="EMBL" id="BAABDF010000003">
    <property type="protein sequence ID" value="GAA3860089.1"/>
    <property type="molecule type" value="Genomic_DNA"/>
</dbReference>
<protein>
    <recommendedName>
        <fullName evidence="3">Peptidase inhibitor I78 family protein</fullName>
    </recommendedName>
</protein>
<dbReference type="Proteomes" id="UP001399917">
    <property type="component" value="Unassembled WGS sequence"/>
</dbReference>
<proteinExistence type="predicted"/>
<name>A0ABP7JZ25_9RHOB</name>
<dbReference type="PROSITE" id="PS51257">
    <property type="entry name" value="PROKAR_LIPOPROTEIN"/>
    <property type="match status" value="1"/>
</dbReference>
<dbReference type="Gene3D" id="3.30.10.10">
    <property type="entry name" value="Trypsin Inhibitor V, subunit A"/>
    <property type="match status" value="1"/>
</dbReference>
<comment type="caution">
    <text evidence="1">The sequence shown here is derived from an EMBL/GenBank/DDBJ whole genome shotgun (WGS) entry which is preliminary data.</text>
</comment>
<evidence type="ECO:0000313" key="1">
    <source>
        <dbReference type="EMBL" id="GAA3860089.1"/>
    </source>
</evidence>
<dbReference type="RefSeq" id="WP_344843936.1">
    <property type="nucleotide sequence ID" value="NZ_BAABDF010000003.1"/>
</dbReference>
<evidence type="ECO:0008006" key="3">
    <source>
        <dbReference type="Google" id="ProtNLM"/>
    </source>
</evidence>
<evidence type="ECO:0000313" key="2">
    <source>
        <dbReference type="Proteomes" id="UP001399917"/>
    </source>
</evidence>
<organism evidence="1 2">
    <name type="scientific">Celeribacter arenosi</name>
    <dbReference type="NCBI Taxonomy" id="792649"/>
    <lineage>
        <taxon>Bacteria</taxon>
        <taxon>Pseudomonadati</taxon>
        <taxon>Pseudomonadota</taxon>
        <taxon>Alphaproteobacteria</taxon>
        <taxon>Rhodobacterales</taxon>
        <taxon>Roseobacteraceae</taxon>
        <taxon>Celeribacter</taxon>
    </lineage>
</organism>
<reference evidence="2" key="1">
    <citation type="journal article" date="2019" name="Int. J. Syst. Evol. Microbiol.">
        <title>The Global Catalogue of Microorganisms (GCM) 10K type strain sequencing project: providing services to taxonomists for standard genome sequencing and annotation.</title>
        <authorList>
            <consortium name="The Broad Institute Genomics Platform"/>
            <consortium name="The Broad Institute Genome Sequencing Center for Infectious Disease"/>
            <person name="Wu L."/>
            <person name="Ma J."/>
        </authorList>
    </citation>
    <scope>NUCLEOTIDE SEQUENCE [LARGE SCALE GENOMIC DNA]</scope>
    <source>
        <strain evidence="2">JCM 17190</strain>
    </source>
</reference>
<accession>A0ABP7JZ25</accession>
<keyword evidence="2" id="KW-1185">Reference proteome</keyword>